<dbReference type="Proteomes" id="UP001197247">
    <property type="component" value="Unassembled WGS sequence"/>
</dbReference>
<dbReference type="EMBL" id="JAHBAY010000004">
    <property type="protein sequence ID" value="MBT0769594.1"/>
    <property type="molecule type" value="Genomic_DNA"/>
</dbReference>
<reference evidence="1 2" key="1">
    <citation type="submission" date="2021-05" db="EMBL/GenBank/DDBJ databases">
        <title>Kineosporia and Streptomyces sp. nov. two new marine actinobacteria isolated from Coral.</title>
        <authorList>
            <person name="Buangrab K."/>
            <person name="Sutthacheep M."/>
            <person name="Yeemin T."/>
            <person name="Harunari E."/>
            <person name="Igarashi Y."/>
            <person name="Kanchanasin P."/>
            <person name="Tanasupawat S."/>
            <person name="Phongsopitanun W."/>
        </authorList>
    </citation>
    <scope>NUCLEOTIDE SEQUENCE [LARGE SCALE GENOMIC DNA]</scope>
    <source>
        <strain evidence="1 2">J2-2</strain>
    </source>
</reference>
<evidence type="ECO:0000313" key="2">
    <source>
        <dbReference type="Proteomes" id="UP001197247"/>
    </source>
</evidence>
<evidence type="ECO:0000313" key="1">
    <source>
        <dbReference type="EMBL" id="MBT0769594.1"/>
    </source>
</evidence>
<proteinExistence type="predicted"/>
<accession>A0ABS5TET4</accession>
<protein>
    <submittedName>
        <fullName evidence="1">Uncharacterized protein</fullName>
    </submittedName>
</protein>
<keyword evidence="2" id="KW-1185">Reference proteome</keyword>
<gene>
    <name evidence="1" type="ORF">KIH74_11720</name>
</gene>
<dbReference type="RefSeq" id="WP_214155894.1">
    <property type="nucleotide sequence ID" value="NZ_JAHBAY010000004.1"/>
</dbReference>
<sequence>METVIYPYAGKRSVKNNDQARARAKHQLGEKTLISHIGWKHEGGDTLCVVEYLTPAEALAHDRAPNARDSARRNGCSPADVHNALLEMGGQASIHDIALALDVDVQWLTVQMERPEWQLEIGASGGFAGEFTELTLDITEAVYLETAPPAPVRTFRDMPGIWMAALARSVMRPS</sequence>
<comment type="caution">
    <text evidence="1">The sequence shown here is derived from an EMBL/GenBank/DDBJ whole genome shotgun (WGS) entry which is preliminary data.</text>
</comment>
<name>A0ABS5TET4_9ACTN</name>
<organism evidence="1 2">
    <name type="scientific">Kineosporia corallincola</name>
    <dbReference type="NCBI Taxonomy" id="2835133"/>
    <lineage>
        <taxon>Bacteria</taxon>
        <taxon>Bacillati</taxon>
        <taxon>Actinomycetota</taxon>
        <taxon>Actinomycetes</taxon>
        <taxon>Kineosporiales</taxon>
        <taxon>Kineosporiaceae</taxon>
        <taxon>Kineosporia</taxon>
    </lineage>
</organism>